<evidence type="ECO:0000313" key="3">
    <source>
        <dbReference type="EMBL" id="SKA80305.1"/>
    </source>
</evidence>
<feature type="compositionally biased region" description="Acidic residues" evidence="2">
    <location>
        <begin position="43"/>
        <end position="76"/>
    </location>
</feature>
<feature type="compositionally biased region" description="Acidic residues" evidence="2">
    <location>
        <begin position="129"/>
        <end position="158"/>
    </location>
</feature>
<dbReference type="EMBL" id="FUYA01000010">
    <property type="protein sequence ID" value="SKA80305.1"/>
    <property type="molecule type" value="Genomic_DNA"/>
</dbReference>
<feature type="compositionally biased region" description="Acidic residues" evidence="2">
    <location>
        <begin position="212"/>
        <end position="235"/>
    </location>
</feature>
<dbReference type="AlphaFoldDB" id="A0A1T4WTW2"/>
<keyword evidence="4" id="KW-1185">Reference proteome</keyword>
<evidence type="ECO:0000256" key="2">
    <source>
        <dbReference type="SAM" id="MobiDB-lite"/>
    </source>
</evidence>
<sequence length="471" mass="50894">MAQEKGTPDILELTDTDIIQKGSLTDKNAAEDFDSSFEKELEDLFAEDGDSDSEEVQDIDLSDLGDDFGLDDDDPVTSDSSRPTPEETEELLDDLGDIDSGDDIDSLLGEVEQGDMSTPEPEMHSAAPAEDDSFGELDDLLEEATPAEDNTTDDDDIDLSGLDDLLDDLEGHPATRAAESDKPRNQEPPSLPDEDKIFEDAAADMDAAMPELGDDFDGLDDELGDDLGGDEDLLDNELNSPLSSPEAETLDDDLFAEDKPAATPNADFLDAAAPVAAPAAAAVASAEALQPLNEAQDSMKAELKELRQRLEAHEERLEVLDESSRNIESKAPSSELDRLNALYAEMEKRLGGVEQLIGEKLEKTLDERFATLEKSIADAPAPEVPAEMLEGLKAEIKSELLDELVGTLKTALREEIDDLRSELESQLAEALKAELQPALISELETQLETAVPSAAARIIREEIAELAKSLS</sequence>
<dbReference type="RefSeq" id="WP_078685902.1">
    <property type="nucleotide sequence ID" value="NZ_FUYA01000010.1"/>
</dbReference>
<feature type="coiled-coil region" evidence="1">
    <location>
        <begin position="409"/>
        <end position="436"/>
    </location>
</feature>
<feature type="compositionally biased region" description="Acidic residues" evidence="2">
    <location>
        <begin position="86"/>
        <end position="105"/>
    </location>
</feature>
<organism evidence="3 4">
    <name type="scientific">Desulfobaculum bizertense DSM 18034</name>
    <dbReference type="NCBI Taxonomy" id="1121442"/>
    <lineage>
        <taxon>Bacteria</taxon>
        <taxon>Pseudomonadati</taxon>
        <taxon>Thermodesulfobacteriota</taxon>
        <taxon>Desulfovibrionia</taxon>
        <taxon>Desulfovibrionales</taxon>
        <taxon>Desulfovibrionaceae</taxon>
        <taxon>Desulfobaculum</taxon>
    </lineage>
</organism>
<keyword evidence="1" id="KW-0175">Coiled coil</keyword>
<evidence type="ECO:0000256" key="1">
    <source>
        <dbReference type="SAM" id="Coils"/>
    </source>
</evidence>
<dbReference type="Proteomes" id="UP000189733">
    <property type="component" value="Unassembled WGS sequence"/>
</dbReference>
<reference evidence="3 4" key="1">
    <citation type="submission" date="2017-02" db="EMBL/GenBank/DDBJ databases">
        <authorList>
            <person name="Peterson S.W."/>
        </authorList>
    </citation>
    <scope>NUCLEOTIDE SEQUENCE [LARGE SCALE GENOMIC DNA]</scope>
    <source>
        <strain evidence="3 4">DSM 18034</strain>
    </source>
</reference>
<proteinExistence type="predicted"/>
<evidence type="ECO:0000313" key="4">
    <source>
        <dbReference type="Proteomes" id="UP000189733"/>
    </source>
</evidence>
<feature type="coiled-coil region" evidence="1">
    <location>
        <begin position="289"/>
        <end position="356"/>
    </location>
</feature>
<name>A0A1T4WTW2_9BACT</name>
<feature type="region of interest" description="Disordered" evidence="2">
    <location>
        <begin position="43"/>
        <end position="259"/>
    </location>
</feature>
<feature type="compositionally biased region" description="Basic and acidic residues" evidence="2">
    <location>
        <begin position="169"/>
        <end position="185"/>
    </location>
</feature>
<protein>
    <submittedName>
        <fullName evidence="3">Uncharacterized protein</fullName>
    </submittedName>
</protein>
<gene>
    <name evidence="3" type="ORF">SAMN02745702_02639</name>
</gene>
<accession>A0A1T4WTW2</accession>